<dbReference type="PANTHER" id="PTHR34406">
    <property type="entry name" value="PROTEIN YCEI"/>
    <property type="match status" value="1"/>
</dbReference>
<dbReference type="Proteomes" id="UP000199441">
    <property type="component" value="Unassembled WGS sequence"/>
</dbReference>
<sequence length="197" mass="20954">MPHLTRRAFAAGLVVLPYARGATAASVPYNLQAERSTVGFVYRLSGQPAKGTMPIKRATVSIDVNALQRSSLDVEVDVRRAKTGLIFATEALKAASVLDAKRHPTIRFTSTAVRLNGNGNLSDGAEIDGMLTIKSTKAPITLRAALFRQAGTEAGDLRQLSFRVNGSVSRAAFGASGYADLVEDAIDLDIIARVIRA</sequence>
<dbReference type="PANTHER" id="PTHR34406:SF1">
    <property type="entry name" value="PROTEIN YCEI"/>
    <property type="match status" value="1"/>
</dbReference>
<evidence type="ECO:0000313" key="4">
    <source>
        <dbReference type="Proteomes" id="UP000199441"/>
    </source>
</evidence>
<dbReference type="AlphaFoldDB" id="A0A1H2RBQ0"/>
<proteinExistence type="predicted"/>
<dbReference type="SUPFAM" id="SSF101874">
    <property type="entry name" value="YceI-like"/>
    <property type="match status" value="1"/>
</dbReference>
<dbReference type="Gene3D" id="2.40.128.110">
    <property type="entry name" value="Lipid/polyisoprenoid-binding, YceI-like"/>
    <property type="match status" value="1"/>
</dbReference>
<dbReference type="OrthoDB" id="9811006at2"/>
<dbReference type="Pfam" id="PF04264">
    <property type="entry name" value="YceI"/>
    <property type="match status" value="1"/>
</dbReference>
<feature type="domain" description="Lipid/polyisoprenoid-binding YceI-like" evidence="2">
    <location>
        <begin position="28"/>
        <end position="195"/>
    </location>
</feature>
<dbReference type="EMBL" id="FNOI01000001">
    <property type="protein sequence ID" value="SDW16570.1"/>
    <property type="molecule type" value="Genomic_DNA"/>
</dbReference>
<reference evidence="4" key="1">
    <citation type="submission" date="2016-10" db="EMBL/GenBank/DDBJ databases">
        <authorList>
            <person name="Varghese N."/>
            <person name="Submissions S."/>
        </authorList>
    </citation>
    <scope>NUCLEOTIDE SEQUENCE [LARGE SCALE GENOMIC DNA]</scope>
    <source>
        <strain evidence="4">DSM 26922</strain>
    </source>
</reference>
<dbReference type="InterPro" id="IPR007372">
    <property type="entry name" value="Lipid/polyisoprenoid-bd_YceI"/>
</dbReference>
<protein>
    <submittedName>
        <fullName evidence="3">Polyisoprenoid-binding protein YceI</fullName>
    </submittedName>
</protein>
<keyword evidence="1" id="KW-0732">Signal</keyword>
<dbReference type="SMART" id="SM00867">
    <property type="entry name" value="YceI"/>
    <property type="match status" value="1"/>
</dbReference>
<evidence type="ECO:0000259" key="2">
    <source>
        <dbReference type="SMART" id="SM00867"/>
    </source>
</evidence>
<accession>A0A1H2RBQ0</accession>
<keyword evidence="4" id="KW-1185">Reference proteome</keyword>
<evidence type="ECO:0000256" key="1">
    <source>
        <dbReference type="SAM" id="SignalP"/>
    </source>
</evidence>
<gene>
    <name evidence="3" type="ORF">SAMN04488001_0439</name>
</gene>
<dbReference type="STRING" id="670155.SAMN04488001_0439"/>
<feature type="signal peptide" evidence="1">
    <location>
        <begin position="1"/>
        <end position="24"/>
    </location>
</feature>
<dbReference type="RefSeq" id="WP_089943706.1">
    <property type="nucleotide sequence ID" value="NZ_FNOI01000001.1"/>
</dbReference>
<dbReference type="InterPro" id="IPR036761">
    <property type="entry name" value="TTHA0802/YceI-like_sf"/>
</dbReference>
<organism evidence="3 4">
    <name type="scientific">Litoreibacter albidus</name>
    <dbReference type="NCBI Taxonomy" id="670155"/>
    <lineage>
        <taxon>Bacteria</taxon>
        <taxon>Pseudomonadati</taxon>
        <taxon>Pseudomonadota</taxon>
        <taxon>Alphaproteobacteria</taxon>
        <taxon>Rhodobacterales</taxon>
        <taxon>Roseobacteraceae</taxon>
        <taxon>Litoreibacter</taxon>
    </lineage>
</organism>
<name>A0A1H2RBQ0_9RHOB</name>
<evidence type="ECO:0000313" key="3">
    <source>
        <dbReference type="EMBL" id="SDW16570.1"/>
    </source>
</evidence>
<feature type="chain" id="PRO_5011484720" evidence="1">
    <location>
        <begin position="25"/>
        <end position="197"/>
    </location>
</feature>